<dbReference type="PROSITE" id="PS51257">
    <property type="entry name" value="PROKAR_LIPOPROTEIN"/>
    <property type="match status" value="1"/>
</dbReference>
<dbReference type="STRING" id="1004.SAMN05661012_02381"/>
<evidence type="ECO:0000256" key="1">
    <source>
        <dbReference type="SAM" id="MobiDB-lite"/>
    </source>
</evidence>
<feature type="compositionally biased region" description="Low complexity" evidence="1">
    <location>
        <begin position="45"/>
        <end position="57"/>
    </location>
</feature>
<evidence type="ECO:0000313" key="3">
    <source>
        <dbReference type="Proteomes" id="UP000183788"/>
    </source>
</evidence>
<protein>
    <recommendedName>
        <fullName evidence="4">Lipoprotein</fullName>
    </recommendedName>
</protein>
<feature type="region of interest" description="Disordered" evidence="1">
    <location>
        <begin position="36"/>
        <end position="58"/>
    </location>
</feature>
<dbReference type="AlphaFoldDB" id="A0A1K1PYE6"/>
<accession>A0A1K1PYE6</accession>
<dbReference type="Proteomes" id="UP000183788">
    <property type="component" value="Unassembled WGS sequence"/>
</dbReference>
<proteinExistence type="predicted"/>
<reference evidence="2 3" key="1">
    <citation type="submission" date="2016-11" db="EMBL/GenBank/DDBJ databases">
        <authorList>
            <person name="Jaros S."/>
            <person name="Januszkiewicz K."/>
            <person name="Wedrychowicz H."/>
        </authorList>
    </citation>
    <scope>NUCLEOTIDE SEQUENCE [LARGE SCALE GENOMIC DNA]</scope>
    <source>
        <strain evidence="2 3">DSM 784</strain>
    </source>
</reference>
<sequence>MFRPGKLRSVQIPIIIKSMRRISILMALAIAGCHQENKTSQQEDTATTSSTTLSGAANPGAAFESKKVQEGVKILFDTVIATKQTEAFIKAKYPYNTPGIAFTHNDEDITGDSTTTRVSSFHIPGYDITYKFEFKEEFEAGKSTIFVNKKQITHIIDESGSTVNDCGFISWGGSPMETCTINGQQYVILSGTNEWASGMFTNLCYGIIVPLAENNTTAYLVSSYGQLSFYPKGVANSAKLTFIQCGRLEEDEEEDELDSVRIQIAQLDIRQ</sequence>
<gene>
    <name evidence="2" type="ORF">SAMN05661012_02381</name>
</gene>
<evidence type="ECO:0000313" key="2">
    <source>
        <dbReference type="EMBL" id="SFW52770.1"/>
    </source>
</evidence>
<dbReference type="EMBL" id="FPIZ01000006">
    <property type="protein sequence ID" value="SFW52770.1"/>
    <property type="molecule type" value="Genomic_DNA"/>
</dbReference>
<evidence type="ECO:0008006" key="4">
    <source>
        <dbReference type="Google" id="ProtNLM"/>
    </source>
</evidence>
<name>A0A1K1PYE6_9BACT</name>
<organism evidence="2 3">
    <name type="scientific">Chitinophaga sancti</name>
    <dbReference type="NCBI Taxonomy" id="1004"/>
    <lineage>
        <taxon>Bacteria</taxon>
        <taxon>Pseudomonadati</taxon>
        <taxon>Bacteroidota</taxon>
        <taxon>Chitinophagia</taxon>
        <taxon>Chitinophagales</taxon>
        <taxon>Chitinophagaceae</taxon>
        <taxon>Chitinophaga</taxon>
    </lineage>
</organism>